<dbReference type="CDD" id="cd17999">
    <property type="entry name" value="DEXHc_Mot1"/>
    <property type="match status" value="1"/>
</dbReference>
<dbReference type="PROSITE" id="PS50077">
    <property type="entry name" value="HEAT_REPEAT"/>
    <property type="match status" value="1"/>
</dbReference>
<dbReference type="STRING" id="983506.L8X619"/>
<dbReference type="GO" id="GO:0016887">
    <property type="term" value="F:ATP hydrolysis activity"/>
    <property type="evidence" value="ECO:0007669"/>
    <property type="project" value="InterPro"/>
</dbReference>
<evidence type="ECO:0000256" key="4">
    <source>
        <dbReference type="ARBA" id="ARBA00022801"/>
    </source>
</evidence>
<dbReference type="SUPFAM" id="SSF48371">
    <property type="entry name" value="ARM repeat"/>
    <property type="match status" value="1"/>
</dbReference>
<dbReference type="GO" id="GO:0003677">
    <property type="term" value="F:DNA binding"/>
    <property type="evidence" value="ECO:0007669"/>
    <property type="project" value="UniProtKB-KW"/>
</dbReference>
<keyword evidence="14" id="KW-1185">Reference proteome</keyword>
<dbReference type="GO" id="GO:0017025">
    <property type="term" value="F:TBP-class protein binding"/>
    <property type="evidence" value="ECO:0007669"/>
    <property type="project" value="InterPro"/>
</dbReference>
<feature type="region of interest" description="Disordered" evidence="10">
    <location>
        <begin position="198"/>
        <end position="341"/>
    </location>
</feature>
<evidence type="ECO:0000256" key="9">
    <source>
        <dbReference type="PROSITE-ProRule" id="PRU00103"/>
    </source>
</evidence>
<name>L8X619_THACA</name>
<keyword evidence="8" id="KW-0539">Nucleus</keyword>
<dbReference type="Gene3D" id="3.40.50.10810">
    <property type="entry name" value="Tandem AAA-ATPase domain"/>
    <property type="match status" value="1"/>
</dbReference>
<dbReference type="InterPro" id="IPR022707">
    <property type="entry name" value="Mot1_central_dom"/>
</dbReference>
<dbReference type="Gene3D" id="1.25.10.10">
    <property type="entry name" value="Leucine-rich Repeat Variant"/>
    <property type="match status" value="2"/>
</dbReference>
<feature type="compositionally biased region" description="Polar residues" evidence="10">
    <location>
        <begin position="1934"/>
        <end position="1948"/>
    </location>
</feature>
<feature type="repeat" description="HEAT" evidence="9">
    <location>
        <begin position="1203"/>
        <end position="1241"/>
    </location>
</feature>
<evidence type="ECO:0000256" key="6">
    <source>
        <dbReference type="ARBA" id="ARBA00022840"/>
    </source>
</evidence>
<dbReference type="GO" id="GO:0005524">
    <property type="term" value="F:ATP binding"/>
    <property type="evidence" value="ECO:0007669"/>
    <property type="project" value="UniProtKB-KW"/>
</dbReference>
<evidence type="ECO:0000256" key="10">
    <source>
        <dbReference type="SAM" id="MobiDB-lite"/>
    </source>
</evidence>
<dbReference type="InterPro" id="IPR016024">
    <property type="entry name" value="ARM-type_fold"/>
</dbReference>
<evidence type="ECO:0000259" key="12">
    <source>
        <dbReference type="PROSITE" id="PS51194"/>
    </source>
</evidence>
<proteinExistence type="predicted"/>
<dbReference type="Proteomes" id="UP000011668">
    <property type="component" value="Unassembled WGS sequence"/>
</dbReference>
<evidence type="ECO:0000256" key="5">
    <source>
        <dbReference type="ARBA" id="ARBA00022806"/>
    </source>
</evidence>
<dbReference type="InterPro" id="IPR027417">
    <property type="entry name" value="P-loop_NTPase"/>
</dbReference>
<feature type="compositionally biased region" description="Pro residues" evidence="10">
    <location>
        <begin position="212"/>
        <end position="251"/>
    </location>
</feature>
<dbReference type="OMA" id="WYSDIAC"/>
<feature type="domain" description="Helicase C-terminal" evidence="12">
    <location>
        <begin position="1699"/>
        <end position="1847"/>
    </location>
</feature>
<comment type="subcellular location">
    <subcellularLocation>
        <location evidence="1">Nucleus</location>
    </subcellularLocation>
</comment>
<accession>L8X619</accession>
<dbReference type="InterPro" id="IPR001650">
    <property type="entry name" value="Helicase_C-like"/>
</dbReference>
<evidence type="ECO:0000313" key="13">
    <source>
        <dbReference type="EMBL" id="ELU44478.1"/>
    </source>
</evidence>
<dbReference type="GO" id="GO:0005634">
    <property type="term" value="C:nucleus"/>
    <property type="evidence" value="ECO:0007669"/>
    <property type="project" value="UniProtKB-SubCell"/>
</dbReference>
<feature type="domain" description="Helicase ATP-binding" evidence="11">
    <location>
        <begin position="1352"/>
        <end position="1512"/>
    </location>
</feature>
<dbReference type="Gene3D" id="3.40.50.1110">
    <property type="entry name" value="SGNH hydrolase"/>
    <property type="match status" value="1"/>
</dbReference>
<keyword evidence="7" id="KW-0238">DNA-binding</keyword>
<evidence type="ECO:0000259" key="11">
    <source>
        <dbReference type="PROSITE" id="PS51192"/>
    </source>
</evidence>
<dbReference type="GO" id="GO:0004386">
    <property type="term" value="F:helicase activity"/>
    <property type="evidence" value="ECO:0007669"/>
    <property type="project" value="UniProtKB-KW"/>
</dbReference>
<keyword evidence="4" id="KW-0378">Hydrolase</keyword>
<comment type="caution">
    <text evidence="13">The sequence shown here is derived from an EMBL/GenBank/DDBJ whole genome shotgun (WGS) entry which is preliminary data.</text>
</comment>
<dbReference type="FunFam" id="3.40.50.300:FF:000428">
    <property type="entry name" value="TATA-binding protein-associated factor 172"/>
    <property type="match status" value="1"/>
</dbReference>
<dbReference type="SMART" id="SM00490">
    <property type="entry name" value="HELICc"/>
    <property type="match status" value="1"/>
</dbReference>
<dbReference type="InterPro" id="IPR011989">
    <property type="entry name" value="ARM-like"/>
</dbReference>
<dbReference type="InterPro" id="IPR049730">
    <property type="entry name" value="SNF2/RAD54-like_C"/>
</dbReference>
<dbReference type="CDD" id="cd18793">
    <property type="entry name" value="SF2_C_SNF"/>
    <property type="match status" value="1"/>
</dbReference>
<dbReference type="EMBL" id="AFRT01000304">
    <property type="protein sequence ID" value="ELU44478.1"/>
    <property type="molecule type" value="Genomic_DNA"/>
</dbReference>
<feature type="region of interest" description="Disordered" evidence="10">
    <location>
        <begin position="1920"/>
        <end position="1970"/>
    </location>
</feature>
<dbReference type="HOGENOM" id="CLU_000315_1_1_1"/>
<dbReference type="Pfam" id="PF00176">
    <property type="entry name" value="SNF2-rel_dom"/>
    <property type="match status" value="1"/>
</dbReference>
<gene>
    <name evidence="13" type="ORF">AG1IA_01507</name>
</gene>
<evidence type="ECO:0000256" key="1">
    <source>
        <dbReference type="ARBA" id="ARBA00004123"/>
    </source>
</evidence>
<dbReference type="PROSITE" id="PS51194">
    <property type="entry name" value="HELICASE_CTER"/>
    <property type="match status" value="1"/>
</dbReference>
<dbReference type="Pfam" id="PF00271">
    <property type="entry name" value="Helicase_C"/>
    <property type="match status" value="1"/>
</dbReference>
<evidence type="ECO:0000256" key="2">
    <source>
        <dbReference type="ARBA" id="ARBA00022737"/>
    </source>
</evidence>
<reference evidence="13 14" key="1">
    <citation type="journal article" date="2013" name="Nat. Commun.">
        <title>The evolution and pathogenic mechanisms of the rice sheath blight pathogen.</title>
        <authorList>
            <person name="Zheng A."/>
            <person name="Lin R."/>
            <person name="Xu L."/>
            <person name="Qin P."/>
            <person name="Tang C."/>
            <person name="Ai P."/>
            <person name="Zhang D."/>
            <person name="Liu Y."/>
            <person name="Sun Z."/>
            <person name="Feng H."/>
            <person name="Wang Y."/>
            <person name="Chen Y."/>
            <person name="Liang X."/>
            <person name="Fu R."/>
            <person name="Li Q."/>
            <person name="Zhang J."/>
            <person name="Yu X."/>
            <person name="Xie Z."/>
            <person name="Ding L."/>
            <person name="Guan P."/>
            <person name="Tang J."/>
            <person name="Liang Y."/>
            <person name="Wang S."/>
            <person name="Deng Q."/>
            <person name="Li S."/>
            <person name="Zhu J."/>
            <person name="Wang L."/>
            <person name="Liu H."/>
            <person name="Li P."/>
        </authorList>
    </citation>
    <scope>NUCLEOTIDE SEQUENCE [LARGE SCALE GENOMIC DNA]</scope>
    <source>
        <strain evidence="14">AG-1 IA</strain>
    </source>
</reference>
<organism evidence="13 14">
    <name type="scientific">Thanatephorus cucumeris (strain AG1-IA)</name>
    <name type="common">Rice sheath blight fungus</name>
    <name type="synonym">Rhizoctonia solani</name>
    <dbReference type="NCBI Taxonomy" id="983506"/>
    <lineage>
        <taxon>Eukaryota</taxon>
        <taxon>Fungi</taxon>
        <taxon>Dikarya</taxon>
        <taxon>Basidiomycota</taxon>
        <taxon>Agaricomycotina</taxon>
        <taxon>Agaricomycetes</taxon>
        <taxon>Cantharellales</taxon>
        <taxon>Ceratobasidiaceae</taxon>
        <taxon>Rhizoctonia</taxon>
        <taxon>Rhizoctonia solani AG-1</taxon>
    </lineage>
</organism>
<evidence type="ECO:0000256" key="3">
    <source>
        <dbReference type="ARBA" id="ARBA00022741"/>
    </source>
</evidence>
<feature type="region of interest" description="Disordered" evidence="10">
    <location>
        <begin position="2181"/>
        <end position="2200"/>
    </location>
</feature>
<feature type="compositionally biased region" description="Polar residues" evidence="10">
    <location>
        <begin position="281"/>
        <end position="295"/>
    </location>
</feature>
<keyword evidence="2" id="KW-0677">Repeat</keyword>
<dbReference type="InterPro" id="IPR044972">
    <property type="entry name" value="Mot1"/>
</dbReference>
<sequence length="2323" mass="255136">MTSRLDRLLLLLDNGSSPSIRHTAARQIGQLAAKSLPRDAPVAATVQIKVEAGVEELKSTSADVCYGRASEDWSEALSVVGMLLPYLRSKSSETRSAAALALSHICSFLPLWSPSPSNGPTDPMDVDTSEPPTFPSFDLPSLLSHGKLLLASEGKEYAAPSHPADLARARKDAMSRLGLDFLQDVGGGDDMDWERELAAGETKSEATSEPARPSPTPPAPIPAPAPVAAPVPVPTPAQAPAPVSAPSPAPIPEEDLSGLSARERNRLKRKRKPGNGAFVTAANSAPPTGNGQSEASGGKVRLVATDDGPQPQRVHSISKAPAHVSPTPTPSTTASKLPDDSKVIIDPSKGGQVTAKQEATSATVIKANEGEWVWGGIVRVLELDLFSPMWEVRHGAAMALREIVKVQGGAGGMKVDLPCHENALLHEAWCNALAAKFLAVFVLDRFGDFVSDQVVAPVRETVSQSLAALLLHMPRRSVLHVHSILLQMIGQGGSKPSQDEKPAKTRINESKHATPGVVWEVRHAGLLGLKYEVAVRRDLVDTSREDARDILQGVVDAALIGLEDNDDDVRSVAASCLVPIAVEIVARLPDAVPGVLGVLWASFVIEILSDPTRSRPLSTLAPTLYPFFRHTIPGVRLAVVNTLRTFLGSCGRSSIAKLENLKLEEGIAKSDPDSQVKIENGADPVALSRDWITRPVFELLFQNLILEEKDDIRRATLQVWNVAVAIVSENANPDPNEGGLPYLVHEVVYNWLCLLATVVGEPLNPAYFFHPARKGDEGHNVDKNAMQQDLSLLGLDVVYRGRLEAAKAIGTLIAAWPVDVSTKEKTGSLLIHFINSTSAYQRFIAATIVQEWALAQPTINGTPLAKASPLAGQCSTYLLAFLEKDFPASYHEMLVHLRGLAVDCRTLLNSFADDAKVPASKIPTMPDRLDPEGAEEGTFTLAYVQRFVGEIFDGLKTSIPRGKKKEIAGLEEKKSRIVFSIERYGVVKGQWDTRVFAAVAATLIFLRVHPAKLNPLVRSIMNGVKFEDNLDIQIRSANAVATFVSDCTTPSTGLVVMPAEKIVKNLCAFVCQDTEVTPVFSQSRRVLSGVLTVKSMSAKVPQTHGRSKDEGAAELPEMTKARVIKRGAQLALTRLGQLFGAELFTRLKQMWDSMVGGLMYAFGEDKKIEKSDEAGQQAIDSLTVLHVVVPSLDESLHDRVAELFPVVARSLRSKFALVRQAAARSLATLCNTVTTKDIVQKLDMKVLPYVLFLIVPVLGRMSDNDNDCRYVASNTFASLVRMVPLEAGLPDPPGFSQELLAKRETEREFLTQLLDGSKVTPYEIPIKLNVELRKYQQEGINWLAFLAKYQLHDMGLGKTLQSIVILASKHHERAERYRETRSPDSVHIPSLIICPTTLTGHWYAEIVKYTNNLKALRYVGTSRERQRLVDQIPRHDVVIASYDSVRNDIANLTQFNWHYCILDEGHQIKNGRTKITQAVKMINAHHRLLLSGTPIQNNVLELWSLFDFLMPGFLGTEQQFNERFGKPILANKDAKAPAKTREAATLALEALHKQVLPFLLRRLKEQVLNDLPPKIIQDHYCELSEMQKHLYDAFSQSQAGDMTQGMVKANGSANANQQHVFQSLQYLRKLCNHPTLVVKDASDEAALIGRFAIKGETNAKGIRDIRHAPKLLALRQLLNDCGIGAASSEDGETLKSGEDTDPISSQHRVLIFCQMRQMLDIIEEDLFRPLMPSVTYMRLDGSTPANQRHGVVQTFNSDPSIDCLLLTTSVGGLGLTLTGADTVIFVEHDWNPMKDLQAMDRAHRLGQKKVVNVYRLITKGTLEEKIMGLQRFKLNIANSVITQQNSGLASMDTDQVLDLFKRTTEEEDAAAAAKKREEKKAAAGGPISQKHILEGLEDLPGEDEYSNLETSIKARSKLLTSRPADNANKPKGTAPSQSITRGAGQSISYVREPEDDRGSRENPGWLKRGEATLRDRDNGRKLINPIILKEFIVTGMKTKSDLDLSRKWGSIPIRRHLSSVASSNLAMVTLFAPSTAIPSAAYITLNGKIKHARGYERTSASKLVLVFVYTGGFAQRLAYVYARKLDVINRGLSGYNTEWAIPVFKEVGDRKYLPIIPDQRHSVLPSQTSNHLSQKSAQVPLPKFKENLNQLIDVPTSSSSPWYSPTTRIILITAPPINSTQRGKELASRDPPIAPDRTHETTKSYAQAVIDVGSSRGIPVIDLWTALWKEAGEVEQGLEPLLPDGLHCNEKSYAVRPCIWKPCMCSTSDPLAMVQILYELLIETIVKHYPELHFDKLPKVYPAWDQIDWKNPGPSIRSHRIDV</sequence>
<evidence type="ECO:0000256" key="8">
    <source>
        <dbReference type="ARBA" id="ARBA00023242"/>
    </source>
</evidence>
<evidence type="ECO:0000256" key="7">
    <source>
        <dbReference type="ARBA" id="ARBA00023125"/>
    </source>
</evidence>
<dbReference type="PROSITE" id="PS51192">
    <property type="entry name" value="HELICASE_ATP_BIND_1"/>
    <property type="match status" value="1"/>
</dbReference>
<keyword evidence="6" id="KW-0067">ATP-binding</keyword>
<dbReference type="SUPFAM" id="SSF52266">
    <property type="entry name" value="SGNH hydrolase"/>
    <property type="match status" value="1"/>
</dbReference>
<dbReference type="FunFam" id="3.40.50.10810:FF:000042">
    <property type="entry name" value="SNF2 family helicase-like protein"/>
    <property type="match status" value="1"/>
</dbReference>
<dbReference type="InterPro" id="IPR000330">
    <property type="entry name" value="SNF2_N"/>
</dbReference>
<dbReference type="InterPro" id="IPR044078">
    <property type="entry name" value="Mot1_ATP-bd"/>
</dbReference>
<dbReference type="InterPro" id="IPR021133">
    <property type="entry name" value="HEAT_type_2"/>
</dbReference>
<dbReference type="PANTHER" id="PTHR36498">
    <property type="entry name" value="TATA-BINDING PROTEIN-ASSOCIATED FACTOR 172"/>
    <property type="match status" value="1"/>
</dbReference>
<dbReference type="PANTHER" id="PTHR36498:SF1">
    <property type="entry name" value="TATA-BINDING PROTEIN-ASSOCIATED FACTOR 172"/>
    <property type="match status" value="1"/>
</dbReference>
<keyword evidence="3" id="KW-0547">Nucleotide-binding</keyword>
<dbReference type="Gene3D" id="3.40.50.300">
    <property type="entry name" value="P-loop containing nucleotide triphosphate hydrolases"/>
    <property type="match status" value="1"/>
</dbReference>
<dbReference type="SUPFAM" id="SSF52540">
    <property type="entry name" value="P-loop containing nucleoside triphosphate hydrolases"/>
    <property type="match status" value="2"/>
</dbReference>
<protein>
    <submittedName>
        <fullName evidence="13">TBP associated factor (Mot1), putative</fullName>
    </submittedName>
</protein>
<dbReference type="InterPro" id="IPR036514">
    <property type="entry name" value="SGNH_hydro_sf"/>
</dbReference>
<dbReference type="InterPro" id="IPR038718">
    <property type="entry name" value="SNF2-like_sf"/>
</dbReference>
<keyword evidence="5" id="KW-0347">Helicase</keyword>
<dbReference type="SMART" id="SM00487">
    <property type="entry name" value="DEXDc"/>
    <property type="match status" value="1"/>
</dbReference>
<evidence type="ECO:0000313" key="14">
    <source>
        <dbReference type="Proteomes" id="UP000011668"/>
    </source>
</evidence>
<feature type="compositionally biased region" description="Basic and acidic residues" evidence="10">
    <location>
        <begin position="1951"/>
        <end position="1960"/>
    </location>
</feature>
<feature type="compositionally biased region" description="Low complexity" evidence="10">
    <location>
        <begin position="320"/>
        <end position="335"/>
    </location>
</feature>
<dbReference type="InterPro" id="IPR014001">
    <property type="entry name" value="Helicase_ATP-bd"/>
</dbReference>
<dbReference type="Pfam" id="PF12054">
    <property type="entry name" value="DUF3535"/>
    <property type="match status" value="1"/>
</dbReference>
<feature type="region of interest" description="Disordered" evidence="10">
    <location>
        <begin position="1870"/>
        <end position="1893"/>
    </location>
</feature>
<dbReference type="OrthoDB" id="10252227at2759"/>